<dbReference type="InterPro" id="IPR002738">
    <property type="entry name" value="RNase_P_p30"/>
</dbReference>
<evidence type="ECO:0000256" key="2">
    <source>
        <dbReference type="ARBA" id="ARBA00007331"/>
    </source>
</evidence>
<sequence>MNPQEIGYCDLSISKNFDLTQLQIIEKLGVNTVALNTYVEEVCEEPKKKKKKGAVREKQDYFPEPVPLPDDIKRNSKLNILQRVTIEISDASIALKINQSENIKKYDIIAVLPKTLQAFQYACGSMDVEIITFAPETRIPFKVSRKLYRQAAERGIFFELMYSAAIKDTTARKNIISTAHNYHAVGKSKNLILSSGAEQPAQVRGIHDVINLGFLLGVNSNEGIKLILNNPKQLINKAKGRRSGKLYMEVSAVSEVEDSLGVN</sequence>
<dbReference type="GO" id="GO:0005655">
    <property type="term" value="C:nucleolar ribonuclease P complex"/>
    <property type="evidence" value="ECO:0007669"/>
    <property type="project" value="TreeGrafter"/>
</dbReference>
<dbReference type="GO" id="GO:0003723">
    <property type="term" value="F:RNA binding"/>
    <property type="evidence" value="ECO:0007669"/>
    <property type="project" value="TreeGrafter"/>
</dbReference>
<dbReference type="InterPro" id="IPR016195">
    <property type="entry name" value="Pol/histidinol_Pase-like"/>
</dbReference>
<organism evidence="4 5">
    <name type="scientific">Plutella xylostella</name>
    <name type="common">Diamondback moth</name>
    <name type="synonym">Plutella maculipennis</name>
    <dbReference type="NCBI Taxonomy" id="51655"/>
    <lineage>
        <taxon>Eukaryota</taxon>
        <taxon>Metazoa</taxon>
        <taxon>Ecdysozoa</taxon>
        <taxon>Arthropoda</taxon>
        <taxon>Hexapoda</taxon>
        <taxon>Insecta</taxon>
        <taxon>Pterygota</taxon>
        <taxon>Neoptera</taxon>
        <taxon>Endopterygota</taxon>
        <taxon>Lepidoptera</taxon>
        <taxon>Glossata</taxon>
        <taxon>Ditrysia</taxon>
        <taxon>Yponomeutoidea</taxon>
        <taxon>Plutellidae</taxon>
        <taxon>Plutella</taxon>
    </lineage>
</organism>
<keyword evidence="3" id="KW-0819">tRNA processing</keyword>
<accession>A0A8S4FV41</accession>
<proteinExistence type="inferred from homology"/>
<dbReference type="Gene3D" id="3.20.20.140">
    <property type="entry name" value="Metal-dependent hydrolases"/>
    <property type="match status" value="1"/>
</dbReference>
<dbReference type="EMBL" id="CAJHNJ030000047">
    <property type="protein sequence ID" value="CAG9132060.1"/>
    <property type="molecule type" value="Genomic_DNA"/>
</dbReference>
<protein>
    <submittedName>
        <fullName evidence="4">(diamondback moth) hypothetical protein</fullName>
    </submittedName>
</protein>
<reference evidence="4" key="1">
    <citation type="submission" date="2020-11" db="EMBL/GenBank/DDBJ databases">
        <authorList>
            <person name="Whiteford S."/>
        </authorList>
    </citation>
    <scope>NUCLEOTIDE SEQUENCE</scope>
</reference>
<dbReference type="PANTHER" id="PTHR13031:SF0">
    <property type="entry name" value="RIBONUCLEASE P PROTEIN SUBUNIT P30"/>
    <property type="match status" value="1"/>
</dbReference>
<comment type="caution">
    <text evidence="4">The sequence shown here is derived from an EMBL/GenBank/DDBJ whole genome shotgun (WGS) entry which is preliminary data.</text>
</comment>
<dbReference type="Proteomes" id="UP000653454">
    <property type="component" value="Unassembled WGS sequence"/>
</dbReference>
<evidence type="ECO:0000313" key="5">
    <source>
        <dbReference type="Proteomes" id="UP000653454"/>
    </source>
</evidence>
<name>A0A8S4FV41_PLUXY</name>
<dbReference type="SUPFAM" id="SSF89550">
    <property type="entry name" value="PHP domain-like"/>
    <property type="match status" value="1"/>
</dbReference>
<dbReference type="PANTHER" id="PTHR13031">
    <property type="entry name" value="RIBONUCLEASE P SUBUNIT P30"/>
    <property type="match status" value="1"/>
</dbReference>
<dbReference type="Pfam" id="PF01876">
    <property type="entry name" value="RNase_P_p30"/>
    <property type="match status" value="1"/>
</dbReference>
<keyword evidence="5" id="KW-1185">Reference proteome</keyword>
<evidence type="ECO:0000256" key="1">
    <source>
        <dbReference type="ARBA" id="ARBA00004123"/>
    </source>
</evidence>
<evidence type="ECO:0000313" key="4">
    <source>
        <dbReference type="EMBL" id="CAG9132060.1"/>
    </source>
</evidence>
<comment type="similarity">
    <text evidence="2">Belongs to the eukaryotic/archaeal RNase P protein component 3 family.</text>
</comment>
<evidence type="ECO:0000256" key="3">
    <source>
        <dbReference type="ARBA" id="ARBA00022694"/>
    </source>
</evidence>
<gene>
    <name evidence="4" type="ORF">PLXY2_LOCUS10493</name>
</gene>
<dbReference type="AlphaFoldDB" id="A0A8S4FV41"/>
<comment type="subcellular location">
    <subcellularLocation>
        <location evidence="1">Nucleus</location>
    </subcellularLocation>
</comment>
<dbReference type="GO" id="GO:0008033">
    <property type="term" value="P:tRNA processing"/>
    <property type="evidence" value="ECO:0007669"/>
    <property type="project" value="UniProtKB-KW"/>
</dbReference>